<protein>
    <submittedName>
        <fullName evidence="1">Uncharacterized protein</fullName>
    </submittedName>
</protein>
<accession>A0A242Z0P3</accession>
<evidence type="ECO:0000313" key="1">
    <source>
        <dbReference type="EMBL" id="OTX86010.1"/>
    </source>
</evidence>
<gene>
    <name evidence="1" type="ORF">BK730_21740</name>
</gene>
<dbReference type="Proteomes" id="UP000194945">
    <property type="component" value="Unassembled WGS sequence"/>
</dbReference>
<sequence>MGKLAVVNEELQTKVFVFENNGEGVTGSLTVTKYWSIKYRRKKFYQICTEYGACEGKVKGCNKRFEHMRGR</sequence>
<dbReference type="EMBL" id="NFDE01000059">
    <property type="protein sequence ID" value="OTX86010.1"/>
    <property type="molecule type" value="Genomic_DNA"/>
</dbReference>
<comment type="caution">
    <text evidence="1">The sequence shown here is derived from an EMBL/GenBank/DDBJ whole genome shotgun (WGS) entry which is preliminary data.</text>
</comment>
<organism evidence="1 2">
    <name type="scientific">Bacillus wiedmannii</name>
    <dbReference type="NCBI Taxonomy" id="1890302"/>
    <lineage>
        <taxon>Bacteria</taxon>
        <taxon>Bacillati</taxon>
        <taxon>Bacillota</taxon>
        <taxon>Bacilli</taxon>
        <taxon>Bacillales</taxon>
        <taxon>Bacillaceae</taxon>
        <taxon>Bacillus</taxon>
        <taxon>Bacillus cereus group</taxon>
    </lineage>
</organism>
<reference evidence="1 2" key="1">
    <citation type="submission" date="2016-10" db="EMBL/GenBank/DDBJ databases">
        <title>Comparative genomics of Bacillus thuringiensis reveals a path to pathogens against multiple invertebrate hosts.</title>
        <authorList>
            <person name="Zheng J."/>
            <person name="Gao Q."/>
            <person name="Liu H."/>
            <person name="Peng D."/>
            <person name="Ruan L."/>
            <person name="Sun M."/>
        </authorList>
    </citation>
    <scope>NUCLEOTIDE SEQUENCE [LARGE SCALE GENOMIC DNA]</scope>
    <source>
        <strain evidence="1">BGSC 4BK1</strain>
    </source>
</reference>
<evidence type="ECO:0000313" key="2">
    <source>
        <dbReference type="Proteomes" id="UP000194945"/>
    </source>
</evidence>
<proteinExistence type="predicted"/>
<name>A0A242Z0P3_9BACI</name>
<dbReference type="AlphaFoldDB" id="A0A242Z0P3"/>
<dbReference type="RefSeq" id="WP_088093218.1">
    <property type="nucleotide sequence ID" value="NZ_JARMNH010000064.1"/>
</dbReference>